<dbReference type="AlphaFoldDB" id="A0A0F9JJT9"/>
<evidence type="ECO:0008006" key="2">
    <source>
        <dbReference type="Google" id="ProtNLM"/>
    </source>
</evidence>
<reference evidence="1" key="1">
    <citation type="journal article" date="2015" name="Nature">
        <title>Complex archaea that bridge the gap between prokaryotes and eukaryotes.</title>
        <authorList>
            <person name="Spang A."/>
            <person name="Saw J.H."/>
            <person name="Jorgensen S.L."/>
            <person name="Zaremba-Niedzwiedzka K."/>
            <person name="Martijn J."/>
            <person name="Lind A.E."/>
            <person name="van Eijk R."/>
            <person name="Schleper C."/>
            <person name="Guy L."/>
            <person name="Ettema T.J."/>
        </authorList>
    </citation>
    <scope>NUCLEOTIDE SEQUENCE</scope>
</reference>
<sequence>MNYRILTITLLMDKLGNRVHITLPPEDDEGNIEYKWNLANINSYKRNKLTSQMKWRVKESSDSNSALYILGVHDNGQLTGLARNDLIATYINLIDCASRVGLYTCLRSFRHIHSDYWAILQVFYHSRLKSEVKTDYDLPQVPNHDIPDYLSICIKDETSFRTSAYRPLQ</sequence>
<gene>
    <name evidence="1" type="ORF">LCGC14_1446510</name>
</gene>
<name>A0A0F9JJT9_9ZZZZ</name>
<protein>
    <recommendedName>
        <fullName evidence="2">Schlafen AlbA-2 domain-containing protein</fullName>
    </recommendedName>
</protein>
<organism evidence="1">
    <name type="scientific">marine sediment metagenome</name>
    <dbReference type="NCBI Taxonomy" id="412755"/>
    <lineage>
        <taxon>unclassified sequences</taxon>
        <taxon>metagenomes</taxon>
        <taxon>ecological metagenomes</taxon>
    </lineage>
</organism>
<proteinExistence type="predicted"/>
<evidence type="ECO:0000313" key="1">
    <source>
        <dbReference type="EMBL" id="KKM69863.1"/>
    </source>
</evidence>
<comment type="caution">
    <text evidence="1">The sequence shown here is derived from an EMBL/GenBank/DDBJ whole genome shotgun (WGS) entry which is preliminary data.</text>
</comment>
<dbReference type="EMBL" id="LAZR01009917">
    <property type="protein sequence ID" value="KKM69863.1"/>
    <property type="molecule type" value="Genomic_DNA"/>
</dbReference>
<accession>A0A0F9JJT9</accession>